<evidence type="ECO:0008006" key="3">
    <source>
        <dbReference type="Google" id="ProtNLM"/>
    </source>
</evidence>
<sequence>MTERLKNKDPKDLPVLLRQLKDADSTPDFLTKEDLIYLEMLKSTPLKKKEQAGVYFLLGYGYTRIKEQRLAVHYFDLAFTLADDYFPQPKILTKAYLQVLHGVVSQTSEVALVNHCREWSERFNFPVQDAFADLAAVYYLVKDYDAAATLWGQQLEKAPGCVNTCHLLIDTLYHHLQRYEAAISIYKRVPESVRQVPFIQLLAGHCYKATGAYGAAEQLYKAAISATHPVNTLPMLALAELYADSLADDPAADQWYQRATEEKGSSYELLQAKISYLCFLVARQRHTAAVSLLLFMEQQLNDNFNYLPAAVLNRVAWRLYVLNTRLDLAEQFARRATTLDANDAGYAFTLLAILICLKKWEELAPYVARWLKLSEDAVIKRDWPHYSLVFREVIAQERQTDFDVLLNDQLSDCWLMIRYALYKTTTEGMRLQIPMNIYDQVESIYQQFICPDVPVIFPE</sequence>
<reference evidence="2" key="1">
    <citation type="submission" date="2016-10" db="EMBL/GenBank/DDBJ databases">
        <authorList>
            <person name="Varghese N."/>
            <person name="Submissions S."/>
        </authorList>
    </citation>
    <scope>NUCLEOTIDE SEQUENCE [LARGE SCALE GENOMIC DNA]</scope>
    <source>
        <strain evidence="2">DSM 3695</strain>
    </source>
</reference>
<protein>
    <recommendedName>
        <fullName evidence="3">Tetratricopeptide repeat-containing protein</fullName>
    </recommendedName>
</protein>
<dbReference type="Proteomes" id="UP000199310">
    <property type="component" value="Unassembled WGS sequence"/>
</dbReference>
<proteinExistence type="predicted"/>
<dbReference type="Gene3D" id="1.25.40.10">
    <property type="entry name" value="Tetratricopeptide repeat domain"/>
    <property type="match status" value="1"/>
</dbReference>
<organism evidence="1 2">
    <name type="scientific">Chitinophaga arvensicola</name>
    <dbReference type="NCBI Taxonomy" id="29529"/>
    <lineage>
        <taxon>Bacteria</taxon>
        <taxon>Pseudomonadati</taxon>
        <taxon>Bacteroidota</taxon>
        <taxon>Chitinophagia</taxon>
        <taxon>Chitinophagales</taxon>
        <taxon>Chitinophagaceae</taxon>
        <taxon>Chitinophaga</taxon>
    </lineage>
</organism>
<dbReference type="STRING" id="29529.SAMN04488122_5778"/>
<dbReference type="EMBL" id="FOJG01000002">
    <property type="protein sequence ID" value="SEW53938.1"/>
    <property type="molecule type" value="Genomic_DNA"/>
</dbReference>
<evidence type="ECO:0000313" key="2">
    <source>
        <dbReference type="Proteomes" id="UP000199310"/>
    </source>
</evidence>
<dbReference type="InterPro" id="IPR011990">
    <property type="entry name" value="TPR-like_helical_dom_sf"/>
</dbReference>
<name>A0A1I0SDA7_9BACT</name>
<keyword evidence="2" id="KW-1185">Reference proteome</keyword>
<dbReference type="RefSeq" id="WP_089901385.1">
    <property type="nucleotide sequence ID" value="NZ_FOJG01000002.1"/>
</dbReference>
<accession>A0A1I0SDA7</accession>
<dbReference type="OrthoDB" id="647669at2"/>
<gene>
    <name evidence="1" type="ORF">SAMN04488122_5778</name>
</gene>
<dbReference type="AlphaFoldDB" id="A0A1I0SDA7"/>
<dbReference type="SUPFAM" id="SSF48452">
    <property type="entry name" value="TPR-like"/>
    <property type="match status" value="1"/>
</dbReference>
<evidence type="ECO:0000313" key="1">
    <source>
        <dbReference type="EMBL" id="SEW53938.1"/>
    </source>
</evidence>